<evidence type="ECO:0000313" key="8">
    <source>
        <dbReference type="Proteomes" id="UP000824260"/>
    </source>
</evidence>
<name>A0A9D0ZLC1_9FIRM</name>
<dbReference type="GO" id="GO:0006285">
    <property type="term" value="P:base-excision repair, AP site formation"/>
    <property type="evidence" value="ECO:0007669"/>
    <property type="project" value="TreeGrafter"/>
</dbReference>
<reference evidence="7" key="2">
    <citation type="journal article" date="2021" name="PeerJ">
        <title>Extensive microbial diversity within the chicken gut microbiome revealed by metagenomics and culture.</title>
        <authorList>
            <person name="Gilroy R."/>
            <person name="Ravi A."/>
            <person name="Getino M."/>
            <person name="Pursley I."/>
            <person name="Horton D.L."/>
            <person name="Alikhan N.F."/>
            <person name="Baker D."/>
            <person name="Gharbi K."/>
            <person name="Hall N."/>
            <person name="Watson M."/>
            <person name="Adriaenssens E.M."/>
            <person name="Foster-Nyarko E."/>
            <person name="Jarju S."/>
            <person name="Secka A."/>
            <person name="Antonio M."/>
            <person name="Oren A."/>
            <person name="Chaudhuri R.R."/>
            <person name="La Ragione R."/>
            <person name="Hildebrand F."/>
            <person name="Pallen M.J."/>
        </authorList>
    </citation>
    <scope>NUCLEOTIDE SEQUENCE</scope>
    <source>
        <strain evidence="7">ChiSjej6B24-2974</strain>
    </source>
</reference>
<evidence type="ECO:0000256" key="5">
    <source>
        <dbReference type="ARBA" id="ARBA00023204"/>
    </source>
</evidence>
<protein>
    <recommendedName>
        <fullName evidence="3">DNA-3-methyladenine glycosylase II</fullName>
        <ecNumber evidence="3">3.2.2.21</ecNumber>
    </recommendedName>
</protein>
<dbReference type="AlphaFoldDB" id="A0A9D0ZLC1"/>
<keyword evidence="4" id="KW-0227">DNA damage</keyword>
<dbReference type="Pfam" id="PF00730">
    <property type="entry name" value="HhH-GPD"/>
    <property type="match status" value="1"/>
</dbReference>
<dbReference type="InterPro" id="IPR011257">
    <property type="entry name" value="DNA_glycosylase"/>
</dbReference>
<dbReference type="CDD" id="cd00056">
    <property type="entry name" value="ENDO3c"/>
    <property type="match status" value="1"/>
</dbReference>
<dbReference type="GO" id="GO:0032993">
    <property type="term" value="C:protein-DNA complex"/>
    <property type="evidence" value="ECO:0007669"/>
    <property type="project" value="TreeGrafter"/>
</dbReference>
<sequence>MIFQYGEKETEYLKRRDKKLGAVIERVGPIERAVDPDLFTSVVHQIAGQQISMRAHATIWGRMQAALGTINAETVAAAGAEKLQGLGMSFRKASYICDFAARVQSGAFDLEAVREMDDAQAIAALTALKGVGVWTAEMLLLFCLQRPDVFSYGDFAIRRGLRMLYRHHEIDRERFERYRRRFSPYGSVASLYIWAVACGEVEGLTDPATEGAKGRQKKT</sequence>
<dbReference type="SMART" id="SM00478">
    <property type="entry name" value="ENDO3c"/>
    <property type="match status" value="1"/>
</dbReference>
<gene>
    <name evidence="7" type="ORF">IAA52_05425</name>
</gene>
<dbReference type="GO" id="GO:0005737">
    <property type="term" value="C:cytoplasm"/>
    <property type="evidence" value="ECO:0007669"/>
    <property type="project" value="TreeGrafter"/>
</dbReference>
<dbReference type="Gene3D" id="1.10.1670.40">
    <property type="match status" value="1"/>
</dbReference>
<comment type="catalytic activity">
    <reaction evidence="1">
        <text>Hydrolysis of alkylated DNA, releasing 3-methyladenine, 3-methylguanine, 7-methylguanine and 7-methyladenine.</text>
        <dbReference type="EC" id="3.2.2.21"/>
    </reaction>
</comment>
<evidence type="ECO:0000259" key="6">
    <source>
        <dbReference type="SMART" id="SM00478"/>
    </source>
</evidence>
<dbReference type="SUPFAM" id="SSF48150">
    <property type="entry name" value="DNA-glycosylase"/>
    <property type="match status" value="1"/>
</dbReference>
<comment type="similarity">
    <text evidence="2">Belongs to the alkylbase DNA glycosidase AlkA family.</text>
</comment>
<dbReference type="PANTHER" id="PTHR43003:SF5">
    <property type="entry name" value="DNA-3-METHYLADENINE GLYCOSYLASE"/>
    <property type="match status" value="1"/>
</dbReference>
<dbReference type="InterPro" id="IPR051912">
    <property type="entry name" value="Alkylbase_DNA_Glycosylase/TA"/>
</dbReference>
<evidence type="ECO:0000256" key="2">
    <source>
        <dbReference type="ARBA" id="ARBA00010817"/>
    </source>
</evidence>
<dbReference type="InterPro" id="IPR003265">
    <property type="entry name" value="HhH-GPD_domain"/>
</dbReference>
<dbReference type="GO" id="GO:0043916">
    <property type="term" value="F:DNA-7-methylguanine glycosylase activity"/>
    <property type="evidence" value="ECO:0007669"/>
    <property type="project" value="TreeGrafter"/>
</dbReference>
<dbReference type="EMBL" id="DVFZ01000051">
    <property type="protein sequence ID" value="HIQ82525.1"/>
    <property type="molecule type" value="Genomic_DNA"/>
</dbReference>
<accession>A0A9D0ZLC1</accession>
<evidence type="ECO:0000256" key="3">
    <source>
        <dbReference type="ARBA" id="ARBA00012000"/>
    </source>
</evidence>
<feature type="domain" description="HhH-GPD" evidence="6">
    <location>
        <begin position="47"/>
        <end position="198"/>
    </location>
</feature>
<dbReference type="GO" id="GO:0008725">
    <property type="term" value="F:DNA-3-methyladenine glycosylase activity"/>
    <property type="evidence" value="ECO:0007669"/>
    <property type="project" value="TreeGrafter"/>
</dbReference>
<dbReference type="EC" id="3.2.2.21" evidence="3"/>
<evidence type="ECO:0000256" key="4">
    <source>
        <dbReference type="ARBA" id="ARBA00022763"/>
    </source>
</evidence>
<organism evidence="7 8">
    <name type="scientific">Candidatus Pullichristensenella stercorigallinarum</name>
    <dbReference type="NCBI Taxonomy" id="2840909"/>
    <lineage>
        <taxon>Bacteria</taxon>
        <taxon>Bacillati</taxon>
        <taxon>Bacillota</taxon>
        <taxon>Clostridia</taxon>
        <taxon>Candidatus Pullichristensenella</taxon>
    </lineage>
</organism>
<evidence type="ECO:0000256" key="1">
    <source>
        <dbReference type="ARBA" id="ARBA00000086"/>
    </source>
</evidence>
<reference evidence="7" key="1">
    <citation type="submission" date="2020-10" db="EMBL/GenBank/DDBJ databases">
        <authorList>
            <person name="Gilroy R."/>
        </authorList>
    </citation>
    <scope>NUCLEOTIDE SEQUENCE</scope>
    <source>
        <strain evidence="7">ChiSjej6B24-2974</strain>
    </source>
</reference>
<dbReference type="Proteomes" id="UP000824260">
    <property type="component" value="Unassembled WGS sequence"/>
</dbReference>
<dbReference type="PANTHER" id="PTHR43003">
    <property type="entry name" value="DNA-3-METHYLADENINE GLYCOSYLASE"/>
    <property type="match status" value="1"/>
</dbReference>
<dbReference type="GO" id="GO:0032131">
    <property type="term" value="F:alkylated DNA binding"/>
    <property type="evidence" value="ECO:0007669"/>
    <property type="project" value="TreeGrafter"/>
</dbReference>
<proteinExistence type="inferred from homology"/>
<keyword evidence="5" id="KW-0234">DNA repair</keyword>
<evidence type="ECO:0000313" key="7">
    <source>
        <dbReference type="EMBL" id="HIQ82525.1"/>
    </source>
</evidence>
<dbReference type="FunFam" id="1.10.340.30:FF:000004">
    <property type="entry name" value="DNA-3-methyladenine glycosylase II"/>
    <property type="match status" value="1"/>
</dbReference>
<comment type="caution">
    <text evidence="7">The sequence shown here is derived from an EMBL/GenBank/DDBJ whole genome shotgun (WGS) entry which is preliminary data.</text>
</comment>
<dbReference type="GO" id="GO:0006307">
    <property type="term" value="P:DNA alkylation repair"/>
    <property type="evidence" value="ECO:0007669"/>
    <property type="project" value="TreeGrafter"/>
</dbReference>
<dbReference type="Gene3D" id="1.10.340.30">
    <property type="entry name" value="Hypothetical protein, domain 2"/>
    <property type="match status" value="1"/>
</dbReference>